<dbReference type="AlphaFoldDB" id="A0A370H4D1"/>
<evidence type="ECO:0000256" key="4">
    <source>
        <dbReference type="ARBA" id="ARBA00023002"/>
    </source>
</evidence>
<evidence type="ECO:0000256" key="2">
    <source>
        <dbReference type="ARBA" id="ARBA00022617"/>
    </source>
</evidence>
<evidence type="ECO:0000256" key="6">
    <source>
        <dbReference type="ARBA" id="ARBA00023033"/>
    </source>
</evidence>
<keyword evidence="2" id="KW-0349">Heme</keyword>
<keyword evidence="4" id="KW-0560">Oxidoreductase</keyword>
<accession>A0A370H4D1</accession>
<evidence type="ECO:0000256" key="5">
    <source>
        <dbReference type="ARBA" id="ARBA00023004"/>
    </source>
</evidence>
<dbReference type="InterPro" id="IPR002397">
    <property type="entry name" value="Cyt_P450_B"/>
</dbReference>
<dbReference type="EMBL" id="QQAZ01000005">
    <property type="protein sequence ID" value="RDI51033.1"/>
    <property type="molecule type" value="Genomic_DNA"/>
</dbReference>
<dbReference type="PANTHER" id="PTHR46696:SF1">
    <property type="entry name" value="CYTOCHROME P450 YJIB-RELATED"/>
    <property type="match status" value="1"/>
</dbReference>
<evidence type="ECO:0000256" key="3">
    <source>
        <dbReference type="ARBA" id="ARBA00022723"/>
    </source>
</evidence>
<dbReference type="PANTHER" id="PTHR46696">
    <property type="entry name" value="P450, PUTATIVE (EUROFUNG)-RELATED"/>
    <property type="match status" value="1"/>
</dbReference>
<gene>
    <name evidence="7" type="ORF">DFR68_105510</name>
</gene>
<comment type="similarity">
    <text evidence="1">Belongs to the cytochrome P450 family.</text>
</comment>
<dbReference type="PRINTS" id="PR00359">
    <property type="entry name" value="BP450"/>
</dbReference>
<dbReference type="SUPFAM" id="SSF48264">
    <property type="entry name" value="Cytochrome P450"/>
    <property type="match status" value="1"/>
</dbReference>
<comment type="caution">
    <text evidence="7">The sequence shown here is derived from an EMBL/GenBank/DDBJ whole genome shotgun (WGS) entry which is preliminary data.</text>
</comment>
<sequence length="433" mass="47761">MNSLQHTQFRREYGNSVIDIGAVEDRIPMYTREFANDPHAVYDYILANNLGPLVPVWMAEGVPATLVTRLDTAVRILHDPEHFPADPRRWEKNLRATYSGRLDFLPMVEWRPNALRSNGNSPEHKRYREATKDALAGVNQLRLREIVKLEAHPLINAFCGAGATAEQPLDLIKNYIEPLIFTVLNRMVGSPPEIMARIAKASSDLFEGQDTAATNAQLDAALLDLTALKRAEPADDITTRLVQHPAGLDDTEMIHQLVTCLSAGTQIPVDLTGSTLLLILAEPKFRGLDGLEGVSLTTEAALKQILATDPPLANYCITYPRQPILVDNVWLPADEPVITSMVACSSSPDVNNGDHYSDGWHLAWGIGPHECPHHAQTASTLIVEDAINWLLDIVPEIELAVPLGELQWRPGPFARGLESLPITFPPTAPQHLD</sequence>
<dbReference type="STRING" id="1210089.GCA_001613165_04670"/>
<keyword evidence="3" id="KW-0479">Metal-binding</keyword>
<evidence type="ECO:0000313" key="8">
    <source>
        <dbReference type="Proteomes" id="UP000255355"/>
    </source>
</evidence>
<dbReference type="InterPro" id="IPR036396">
    <property type="entry name" value="Cyt_P450_sf"/>
</dbReference>
<dbReference type="Proteomes" id="UP000255355">
    <property type="component" value="Unassembled WGS sequence"/>
</dbReference>
<dbReference type="GO" id="GO:0004497">
    <property type="term" value="F:monooxygenase activity"/>
    <property type="evidence" value="ECO:0007669"/>
    <property type="project" value="UniProtKB-KW"/>
</dbReference>
<keyword evidence="6" id="KW-0503">Monooxygenase</keyword>
<protein>
    <submittedName>
        <fullName evidence="7">Cytochrome P450</fullName>
    </submittedName>
</protein>
<dbReference type="GO" id="GO:0020037">
    <property type="term" value="F:heme binding"/>
    <property type="evidence" value="ECO:0007669"/>
    <property type="project" value="InterPro"/>
</dbReference>
<name>A0A370H4D1_9NOCA</name>
<evidence type="ECO:0000256" key="1">
    <source>
        <dbReference type="ARBA" id="ARBA00010617"/>
    </source>
</evidence>
<reference evidence="7 8" key="1">
    <citation type="submission" date="2018-07" db="EMBL/GenBank/DDBJ databases">
        <title>Genomic Encyclopedia of Type Strains, Phase IV (KMG-IV): sequencing the most valuable type-strain genomes for metagenomic binning, comparative biology and taxonomic classification.</title>
        <authorList>
            <person name="Goeker M."/>
        </authorList>
    </citation>
    <scope>NUCLEOTIDE SEQUENCE [LARGE SCALE GENOMIC DNA]</scope>
    <source>
        <strain evidence="7 8">DSM 44952</strain>
    </source>
</reference>
<keyword evidence="8" id="KW-1185">Reference proteome</keyword>
<proteinExistence type="inferred from homology"/>
<dbReference type="Gene3D" id="1.10.630.10">
    <property type="entry name" value="Cytochrome P450"/>
    <property type="match status" value="1"/>
</dbReference>
<keyword evidence="5" id="KW-0408">Iron</keyword>
<dbReference type="GO" id="GO:0016705">
    <property type="term" value="F:oxidoreductase activity, acting on paired donors, with incorporation or reduction of molecular oxygen"/>
    <property type="evidence" value="ECO:0007669"/>
    <property type="project" value="InterPro"/>
</dbReference>
<organism evidence="7 8">
    <name type="scientific">Nocardia mexicana</name>
    <dbReference type="NCBI Taxonomy" id="279262"/>
    <lineage>
        <taxon>Bacteria</taxon>
        <taxon>Bacillati</taxon>
        <taxon>Actinomycetota</taxon>
        <taxon>Actinomycetes</taxon>
        <taxon>Mycobacteriales</taxon>
        <taxon>Nocardiaceae</taxon>
        <taxon>Nocardia</taxon>
    </lineage>
</organism>
<evidence type="ECO:0000313" key="7">
    <source>
        <dbReference type="EMBL" id="RDI51033.1"/>
    </source>
</evidence>
<dbReference type="GO" id="GO:0005506">
    <property type="term" value="F:iron ion binding"/>
    <property type="evidence" value="ECO:0007669"/>
    <property type="project" value="InterPro"/>
</dbReference>